<reference evidence="3 4" key="1">
    <citation type="journal article" date="2019" name="Sci. Rep.">
        <title>Comparative genomics of chytrid fungi reveal insights into the obligate biotrophic and pathogenic lifestyle of Synchytrium endobioticum.</title>
        <authorList>
            <person name="van de Vossenberg B.T.L.H."/>
            <person name="Warris S."/>
            <person name="Nguyen H.D.T."/>
            <person name="van Gent-Pelzer M.P.E."/>
            <person name="Joly D.L."/>
            <person name="van de Geest H.C."/>
            <person name="Bonants P.J.M."/>
            <person name="Smith D.S."/>
            <person name="Levesque C.A."/>
            <person name="van der Lee T.A.J."/>
        </authorList>
    </citation>
    <scope>NUCLEOTIDE SEQUENCE [LARGE SCALE GENOMIC DNA]</scope>
    <source>
        <strain evidence="3 4">CBS 675.73</strain>
    </source>
</reference>
<keyword evidence="4" id="KW-1185">Reference proteome</keyword>
<dbReference type="Gene3D" id="2.40.70.10">
    <property type="entry name" value="Acid Proteases"/>
    <property type="match status" value="1"/>
</dbReference>
<dbReference type="PANTHER" id="PTHR47966">
    <property type="entry name" value="BETA-SITE APP-CLEAVING ENZYME, ISOFORM A-RELATED"/>
    <property type="match status" value="1"/>
</dbReference>
<dbReference type="InterPro" id="IPR001461">
    <property type="entry name" value="Aspartic_peptidase_A1"/>
</dbReference>
<comment type="caution">
    <text evidence="3">The sequence shown here is derived from an EMBL/GenBank/DDBJ whole genome shotgun (WGS) entry which is preliminary data.</text>
</comment>
<dbReference type="GO" id="GO:0006508">
    <property type="term" value="P:proteolysis"/>
    <property type="evidence" value="ECO:0007669"/>
    <property type="project" value="InterPro"/>
</dbReference>
<dbReference type="PROSITE" id="PS51767">
    <property type="entry name" value="PEPTIDASE_A1"/>
    <property type="match status" value="1"/>
</dbReference>
<evidence type="ECO:0000256" key="1">
    <source>
        <dbReference type="ARBA" id="ARBA00007447"/>
    </source>
</evidence>
<protein>
    <recommendedName>
        <fullName evidence="2">Peptidase A1 domain-containing protein</fullName>
    </recommendedName>
</protein>
<evidence type="ECO:0000313" key="3">
    <source>
        <dbReference type="EMBL" id="TPX77532.1"/>
    </source>
</evidence>
<dbReference type="STRING" id="246404.A0A507FMQ5"/>
<dbReference type="InterPro" id="IPR033121">
    <property type="entry name" value="PEPTIDASE_A1"/>
</dbReference>
<dbReference type="EMBL" id="QEAP01000019">
    <property type="protein sequence ID" value="TPX77532.1"/>
    <property type="molecule type" value="Genomic_DNA"/>
</dbReference>
<proteinExistence type="inferred from homology"/>
<sequence length="450" mass="47948">MLFAKEGAKVVACDVNANALTKAVEKINKAYPESPSTLLPDIVFHIGTNGTAFPLSSADYIVATGDKCVLAIQVLDPSAHNGRVFWIMGGPFMRRYYSLYDLQNGQVGLARASNGLVPGDGVALTKDALTSSAAAYPKYSSAFGIFSAEEVDPFYALSGLWNAVCDSDEEEHDASSSTAATTILTRRRFLKATRGVPVHEFGAYGIDTFISPVDGLILRMSRASLHFARNILSGSAVAGGEWRNAACLFTMTATLPKTAVAAGLQQQQRGNGLMNRLVLGSAAHAVAVTPNAGGDSVVSECASVEVLARSLFSGCSRMTLLATEMDVKYYPSGGSMTDYLVMWNSVPVSVSVTRAFDGCSSSNNNKNTFSLAQATRLLKKKLLGIANARRTLFAPVRGVECSWVLHVFVPNGSIAKLVRLAFLKLDGSVKVGVTVLVTIWKDASLYARTK</sequence>
<dbReference type="Proteomes" id="UP000320333">
    <property type="component" value="Unassembled WGS sequence"/>
</dbReference>
<dbReference type="PANTHER" id="PTHR47966:SF51">
    <property type="entry name" value="BETA-SITE APP-CLEAVING ENZYME, ISOFORM A-RELATED"/>
    <property type="match status" value="1"/>
</dbReference>
<name>A0A507FMQ5_9FUNG</name>
<feature type="domain" description="Peptidase A1" evidence="2">
    <location>
        <begin position="1"/>
        <end position="110"/>
    </location>
</feature>
<gene>
    <name evidence="3" type="ORF">CcCBS67573_g01197</name>
</gene>
<evidence type="ECO:0000313" key="4">
    <source>
        <dbReference type="Proteomes" id="UP000320333"/>
    </source>
</evidence>
<evidence type="ECO:0000259" key="2">
    <source>
        <dbReference type="PROSITE" id="PS51767"/>
    </source>
</evidence>
<organism evidence="3 4">
    <name type="scientific">Chytriomyces confervae</name>
    <dbReference type="NCBI Taxonomy" id="246404"/>
    <lineage>
        <taxon>Eukaryota</taxon>
        <taxon>Fungi</taxon>
        <taxon>Fungi incertae sedis</taxon>
        <taxon>Chytridiomycota</taxon>
        <taxon>Chytridiomycota incertae sedis</taxon>
        <taxon>Chytridiomycetes</taxon>
        <taxon>Chytridiales</taxon>
        <taxon>Chytriomycetaceae</taxon>
        <taxon>Chytriomyces</taxon>
    </lineage>
</organism>
<dbReference type="OrthoDB" id="10260545at2759"/>
<comment type="similarity">
    <text evidence="1">Belongs to the peptidase A1 family.</text>
</comment>
<dbReference type="SUPFAM" id="SSF50630">
    <property type="entry name" value="Acid proteases"/>
    <property type="match status" value="1"/>
</dbReference>
<dbReference type="AlphaFoldDB" id="A0A507FMQ5"/>
<accession>A0A507FMQ5</accession>
<dbReference type="InterPro" id="IPR021109">
    <property type="entry name" value="Peptidase_aspartic_dom_sf"/>
</dbReference>
<dbReference type="Pfam" id="PF00026">
    <property type="entry name" value="Asp"/>
    <property type="match status" value="1"/>
</dbReference>
<dbReference type="GO" id="GO:0004190">
    <property type="term" value="F:aspartic-type endopeptidase activity"/>
    <property type="evidence" value="ECO:0007669"/>
    <property type="project" value="InterPro"/>
</dbReference>